<keyword evidence="1" id="KW-0812">Transmembrane</keyword>
<dbReference type="Proteomes" id="UP000259030">
    <property type="component" value="Chromosome"/>
</dbReference>
<evidence type="ECO:0000313" key="2">
    <source>
        <dbReference type="EMBL" id="ASN81645.1"/>
    </source>
</evidence>
<sequence>MRTAVLIVILAILAVFAWLNRFALMFPHTLDLGFIVYKGVPLGLILLLTGIAVSLLFYFWAGVRGLRAQADSAKLLRDMEALRASLDSAEGSRFQQLQAHIDNRINALGSGTSPDVTALNARMDALQRDVTLQLDQLDDYLKRKLG</sequence>
<organism evidence="2 3">
    <name type="scientific">Deinococcus ficus</name>
    <dbReference type="NCBI Taxonomy" id="317577"/>
    <lineage>
        <taxon>Bacteria</taxon>
        <taxon>Thermotogati</taxon>
        <taxon>Deinococcota</taxon>
        <taxon>Deinococci</taxon>
        <taxon>Deinococcales</taxon>
        <taxon>Deinococcaceae</taxon>
        <taxon>Deinococcus</taxon>
    </lineage>
</organism>
<dbReference type="STRING" id="317577.GCA_000419625_01500"/>
<protein>
    <recommendedName>
        <fullName evidence="4">LapA family protein</fullName>
    </recommendedName>
</protein>
<evidence type="ECO:0000313" key="3">
    <source>
        <dbReference type="Proteomes" id="UP000259030"/>
    </source>
</evidence>
<evidence type="ECO:0008006" key="4">
    <source>
        <dbReference type="Google" id="ProtNLM"/>
    </source>
</evidence>
<evidence type="ECO:0000256" key="1">
    <source>
        <dbReference type="SAM" id="Phobius"/>
    </source>
</evidence>
<dbReference type="RefSeq" id="WP_022801048.1">
    <property type="nucleotide sequence ID" value="NZ_ATTJ01000001.1"/>
</dbReference>
<dbReference type="OrthoDB" id="73873at2"/>
<keyword evidence="3" id="KW-1185">Reference proteome</keyword>
<name>A0A221SYB4_9DEIO</name>
<keyword evidence="1" id="KW-0472">Membrane</keyword>
<dbReference type="AlphaFoldDB" id="A0A221SYB4"/>
<dbReference type="EMBL" id="CP021081">
    <property type="protein sequence ID" value="ASN81645.1"/>
    <property type="molecule type" value="Genomic_DNA"/>
</dbReference>
<dbReference type="KEGG" id="dfc:DFI_12140"/>
<feature type="transmembrane region" description="Helical" evidence="1">
    <location>
        <begin position="41"/>
        <end position="61"/>
    </location>
</feature>
<accession>A0A221SYB4</accession>
<proteinExistence type="predicted"/>
<gene>
    <name evidence="2" type="ORF">DFI_12140</name>
</gene>
<reference evidence="2 3" key="1">
    <citation type="submission" date="2017-05" db="EMBL/GenBank/DDBJ databases">
        <title>The complete genome sequence of Deinococcus ficus isolated from the rhizosphere of the Ficus religiosa L. in Taiwan.</title>
        <authorList>
            <person name="Wu K.-M."/>
            <person name="Liao T.-L."/>
            <person name="Liu Y.-M."/>
            <person name="Young C.-C."/>
            <person name="Tsai S.-F."/>
        </authorList>
    </citation>
    <scope>NUCLEOTIDE SEQUENCE [LARGE SCALE GENOMIC DNA]</scope>
    <source>
        <strain evidence="2 3">CC-FR2-10</strain>
    </source>
</reference>
<keyword evidence="1" id="KW-1133">Transmembrane helix</keyword>